<dbReference type="HOGENOM" id="CLU_1355486_0_0_1"/>
<gene>
    <name evidence="2" type="ORF">MYCTH_2299012</name>
</gene>
<dbReference type="InParanoid" id="G2Q4B9"/>
<feature type="region of interest" description="Disordered" evidence="1">
    <location>
        <begin position="92"/>
        <end position="118"/>
    </location>
</feature>
<dbReference type="Proteomes" id="UP000007322">
    <property type="component" value="Chromosome 1"/>
</dbReference>
<dbReference type="PANTHER" id="PTHR42070">
    <property type="entry name" value="FILAMENT ASSOCIATED PROTEIN, PUTATIVE (AFU_ORTHOLOGUE AFUA_8G06630)-RELATED"/>
    <property type="match status" value="1"/>
</dbReference>
<feature type="compositionally biased region" description="Basic and acidic residues" evidence="1">
    <location>
        <begin position="10"/>
        <end position="23"/>
    </location>
</feature>
<accession>G2Q4B9</accession>
<feature type="region of interest" description="Disordered" evidence="1">
    <location>
        <begin position="1"/>
        <end position="30"/>
    </location>
</feature>
<evidence type="ECO:0000313" key="2">
    <source>
        <dbReference type="EMBL" id="AEO55314.1"/>
    </source>
</evidence>
<dbReference type="STRING" id="573729.G2Q4B9"/>
<dbReference type="AlphaFoldDB" id="G2Q4B9"/>
<organism evidence="2 3">
    <name type="scientific">Thermothelomyces thermophilus (strain ATCC 42464 / BCRC 31852 / DSM 1799)</name>
    <name type="common">Sporotrichum thermophile</name>
    <dbReference type="NCBI Taxonomy" id="573729"/>
    <lineage>
        <taxon>Eukaryota</taxon>
        <taxon>Fungi</taxon>
        <taxon>Dikarya</taxon>
        <taxon>Ascomycota</taxon>
        <taxon>Pezizomycotina</taxon>
        <taxon>Sordariomycetes</taxon>
        <taxon>Sordariomycetidae</taxon>
        <taxon>Sordariales</taxon>
        <taxon>Chaetomiaceae</taxon>
        <taxon>Thermothelomyces</taxon>
    </lineage>
</organism>
<dbReference type="OMA" id="PEMQPEM"/>
<dbReference type="KEGG" id="mtm:MYCTH_2299012"/>
<dbReference type="OrthoDB" id="4505928at2759"/>
<evidence type="ECO:0000256" key="1">
    <source>
        <dbReference type="SAM" id="MobiDB-lite"/>
    </source>
</evidence>
<sequence>MPSSSPPATQDRRNRDRVRDNQRRSRARKREYIQELEQRLRLAEQRGVQASLELQAAARQVAEENKKLRLLLRLHGVSDRSIDAYLAGESRIGERGGRHGRGPPAPPAPPAPAPKPAAAQRLERLLRPETCPVTLAAASTPSSDQGDKNNCAMAADLISTMTGVNPHEVRASLGCVPAADCHVDDARIGSAIERFTESGAVT</sequence>
<proteinExistence type="predicted"/>
<dbReference type="GeneID" id="11505923"/>
<dbReference type="EMBL" id="CP003002">
    <property type="protein sequence ID" value="AEO55314.1"/>
    <property type="molecule type" value="Genomic_DNA"/>
</dbReference>
<dbReference type="CDD" id="cd14688">
    <property type="entry name" value="bZIP_YAP"/>
    <property type="match status" value="1"/>
</dbReference>
<dbReference type="eggNOG" id="ENOG502SA8A">
    <property type="taxonomic scope" value="Eukaryota"/>
</dbReference>
<dbReference type="PANTHER" id="PTHR42070:SF1">
    <property type="entry name" value="FILAMENT ASSOCIATED PROTEIN, PUTATIVE (AFU_ORTHOLOGUE AFUA_8G06630)-RELATED"/>
    <property type="match status" value="1"/>
</dbReference>
<feature type="compositionally biased region" description="Pro residues" evidence="1">
    <location>
        <begin position="103"/>
        <end position="115"/>
    </location>
</feature>
<protein>
    <recommendedName>
        <fullName evidence="4">BZIP domain-containing protein</fullName>
    </recommendedName>
</protein>
<evidence type="ECO:0008006" key="4">
    <source>
        <dbReference type="Google" id="ProtNLM"/>
    </source>
</evidence>
<reference evidence="2 3" key="1">
    <citation type="journal article" date="2011" name="Nat. Biotechnol.">
        <title>Comparative genomic analysis of the thermophilic biomass-degrading fungi Myceliophthora thermophila and Thielavia terrestris.</title>
        <authorList>
            <person name="Berka R.M."/>
            <person name="Grigoriev I.V."/>
            <person name="Otillar R."/>
            <person name="Salamov A."/>
            <person name="Grimwood J."/>
            <person name="Reid I."/>
            <person name="Ishmael N."/>
            <person name="John T."/>
            <person name="Darmond C."/>
            <person name="Moisan M.-C."/>
            <person name="Henrissat B."/>
            <person name="Coutinho P.M."/>
            <person name="Lombard V."/>
            <person name="Natvig D.O."/>
            <person name="Lindquist E."/>
            <person name="Schmutz J."/>
            <person name="Lucas S."/>
            <person name="Harris P."/>
            <person name="Powlowski J."/>
            <person name="Bellemare A."/>
            <person name="Taylor D."/>
            <person name="Butler G."/>
            <person name="de Vries R.P."/>
            <person name="Allijn I.E."/>
            <person name="van den Brink J."/>
            <person name="Ushinsky S."/>
            <person name="Storms R."/>
            <person name="Powell A.J."/>
            <person name="Paulsen I.T."/>
            <person name="Elbourne L.D.H."/>
            <person name="Baker S.E."/>
            <person name="Magnuson J."/>
            <person name="LaBoissiere S."/>
            <person name="Clutterbuck A.J."/>
            <person name="Martinez D."/>
            <person name="Wogulis M."/>
            <person name="de Leon A.L."/>
            <person name="Rey M.W."/>
            <person name="Tsang A."/>
        </authorList>
    </citation>
    <scope>NUCLEOTIDE SEQUENCE [LARGE SCALE GENOMIC DNA]</scope>
    <source>
        <strain evidence="3">ATCC 42464 / BCRC 31852 / DSM 1799</strain>
    </source>
</reference>
<dbReference type="RefSeq" id="XP_003660559.1">
    <property type="nucleotide sequence ID" value="XM_003660511.1"/>
</dbReference>
<name>G2Q4B9_THET4</name>
<dbReference type="VEuPathDB" id="FungiDB:MYCTH_2299012"/>
<evidence type="ECO:0000313" key="3">
    <source>
        <dbReference type="Proteomes" id="UP000007322"/>
    </source>
</evidence>
<keyword evidence="3" id="KW-1185">Reference proteome</keyword>